<evidence type="ECO:0000256" key="3">
    <source>
        <dbReference type="ARBA" id="ARBA00023002"/>
    </source>
</evidence>
<dbReference type="InParanoid" id="A8NRT9"/>
<reference evidence="5 6" key="1">
    <citation type="journal article" date="2010" name="Proc. Natl. Acad. Sci. U.S.A.">
        <title>Insights into evolution of multicellular fungi from the assembled chromosomes of the mushroom Coprinopsis cinerea (Coprinus cinereus).</title>
        <authorList>
            <person name="Stajich J.E."/>
            <person name="Wilke S.K."/>
            <person name="Ahren D."/>
            <person name="Au C.H."/>
            <person name="Birren B.W."/>
            <person name="Borodovsky M."/>
            <person name="Burns C."/>
            <person name="Canback B."/>
            <person name="Casselton L.A."/>
            <person name="Cheng C.K."/>
            <person name="Deng J."/>
            <person name="Dietrich F.S."/>
            <person name="Fargo D.C."/>
            <person name="Farman M.L."/>
            <person name="Gathman A.C."/>
            <person name="Goldberg J."/>
            <person name="Guigo R."/>
            <person name="Hoegger P.J."/>
            <person name="Hooker J.B."/>
            <person name="Huggins A."/>
            <person name="James T.Y."/>
            <person name="Kamada T."/>
            <person name="Kilaru S."/>
            <person name="Kodira C."/>
            <person name="Kues U."/>
            <person name="Kupfer D."/>
            <person name="Kwan H.S."/>
            <person name="Lomsadze A."/>
            <person name="Li W."/>
            <person name="Lilly W.W."/>
            <person name="Ma L.J."/>
            <person name="Mackey A.J."/>
            <person name="Manning G."/>
            <person name="Martin F."/>
            <person name="Muraguchi H."/>
            <person name="Natvig D.O."/>
            <person name="Palmerini H."/>
            <person name="Ramesh M.A."/>
            <person name="Rehmeyer C.J."/>
            <person name="Roe B.A."/>
            <person name="Shenoy N."/>
            <person name="Stanke M."/>
            <person name="Ter-Hovhannisyan V."/>
            <person name="Tunlid A."/>
            <person name="Velagapudi R."/>
            <person name="Vision T.J."/>
            <person name="Zeng Q."/>
            <person name="Zolan M.E."/>
            <person name="Pukkila P.J."/>
        </authorList>
    </citation>
    <scope>NUCLEOTIDE SEQUENCE [LARGE SCALE GENOMIC DNA]</scope>
    <source>
        <strain evidence="6">Okayama-7 / 130 / ATCC MYA-4618 / FGSC 9003</strain>
    </source>
</reference>
<name>A8NRT9_COPC7</name>
<dbReference type="GO" id="GO:0016491">
    <property type="term" value="F:oxidoreductase activity"/>
    <property type="evidence" value="ECO:0007669"/>
    <property type="project" value="UniProtKB-KW"/>
</dbReference>
<dbReference type="EMBL" id="AACS02000008">
    <property type="protein sequence ID" value="EAU85918.1"/>
    <property type="molecule type" value="Genomic_DNA"/>
</dbReference>
<dbReference type="OMA" id="LETMFFM"/>
<dbReference type="Proteomes" id="UP000001861">
    <property type="component" value="Unassembled WGS sequence"/>
</dbReference>
<evidence type="ECO:0000313" key="5">
    <source>
        <dbReference type="EMBL" id="EAU85918.1"/>
    </source>
</evidence>
<dbReference type="InterPro" id="IPR002347">
    <property type="entry name" value="SDR_fam"/>
</dbReference>
<comment type="similarity">
    <text evidence="1 4">Belongs to the short-chain dehydrogenases/reductases (SDR) family.</text>
</comment>
<dbReference type="AlphaFoldDB" id="A8NRT9"/>
<dbReference type="PRINTS" id="PR00081">
    <property type="entry name" value="GDHRDH"/>
</dbReference>
<evidence type="ECO:0000256" key="4">
    <source>
        <dbReference type="RuleBase" id="RU000363"/>
    </source>
</evidence>
<dbReference type="Pfam" id="PF00106">
    <property type="entry name" value="adh_short"/>
    <property type="match status" value="1"/>
</dbReference>
<evidence type="ECO:0000256" key="2">
    <source>
        <dbReference type="ARBA" id="ARBA00022857"/>
    </source>
</evidence>
<dbReference type="InterPro" id="IPR052178">
    <property type="entry name" value="Sec_Metab_Biosynth_SDR"/>
</dbReference>
<keyword evidence="2" id="KW-0521">NADP</keyword>
<dbReference type="Gene3D" id="3.40.50.720">
    <property type="entry name" value="NAD(P)-binding Rossmann-like Domain"/>
    <property type="match status" value="1"/>
</dbReference>
<dbReference type="RefSeq" id="XP_001835853.1">
    <property type="nucleotide sequence ID" value="XM_001835801.2"/>
</dbReference>
<organism evidence="5 6">
    <name type="scientific">Coprinopsis cinerea (strain Okayama-7 / 130 / ATCC MYA-4618 / FGSC 9003)</name>
    <name type="common">Inky cap fungus</name>
    <name type="synonym">Hormographiella aspergillata</name>
    <dbReference type="NCBI Taxonomy" id="240176"/>
    <lineage>
        <taxon>Eukaryota</taxon>
        <taxon>Fungi</taxon>
        <taxon>Dikarya</taxon>
        <taxon>Basidiomycota</taxon>
        <taxon>Agaricomycotina</taxon>
        <taxon>Agaricomycetes</taxon>
        <taxon>Agaricomycetidae</taxon>
        <taxon>Agaricales</taxon>
        <taxon>Agaricineae</taxon>
        <taxon>Psathyrellaceae</taxon>
        <taxon>Coprinopsis</taxon>
    </lineage>
</organism>
<keyword evidence="6" id="KW-1185">Reference proteome</keyword>
<dbReference type="STRING" id="240176.A8NRT9"/>
<dbReference type="KEGG" id="cci:CC1G_02941"/>
<dbReference type="OrthoDB" id="3819888at2759"/>
<evidence type="ECO:0000256" key="1">
    <source>
        <dbReference type="ARBA" id="ARBA00006484"/>
    </source>
</evidence>
<protein>
    <submittedName>
        <fullName evidence="5">Short-chain dehydrogenase</fullName>
    </submittedName>
</protein>
<dbReference type="InterPro" id="IPR036291">
    <property type="entry name" value="NAD(P)-bd_dom_sf"/>
</dbReference>
<dbReference type="GeneID" id="6012388"/>
<comment type="caution">
    <text evidence="5">The sequence shown here is derived from an EMBL/GenBank/DDBJ whole genome shotgun (WGS) entry which is preliminary data.</text>
</comment>
<gene>
    <name evidence="5" type="ORF">CC1G_02941</name>
</gene>
<dbReference type="PANTHER" id="PTHR43618:SF4">
    <property type="entry name" value="SHORT CHAIN DEHYDROGENASE_REDUCTASE FAMILY (AFU_ORTHOLOGUE AFUA_7G04540)"/>
    <property type="match status" value="1"/>
</dbReference>
<proteinExistence type="inferred from homology"/>
<sequence>MASYVPQAMFDLRGRVAIVTGGGTGIGWMISKGLAASGAKVYITGRRLDVLEKAASEWDKAIGGDIVPLQLDVTDKQSILAAKARIETEEGRLHILVNNAGQVGPCSNFFGDPSAPEQKDAETLGQALFNNESFEQWSQLYTINTFSIFFMTTAFLGLLAKGGEEIPGHWSSVVNITSISGVMKLAQDHFCYNSSKAAATHLTKMLSTEILLKGYPIRINAVAPGVYESEMTWHTITPEAVDKVAKGVVPVPARRPGSGEEVAGTVVYLVSKAGGYTHGQEIVIDGGALAVNPSVA</sequence>
<dbReference type="VEuPathDB" id="FungiDB:CC1G_02941"/>
<dbReference type="PRINTS" id="PR00080">
    <property type="entry name" value="SDRFAMILY"/>
</dbReference>
<keyword evidence="3" id="KW-0560">Oxidoreductase</keyword>
<dbReference type="SUPFAM" id="SSF51735">
    <property type="entry name" value="NAD(P)-binding Rossmann-fold domains"/>
    <property type="match status" value="1"/>
</dbReference>
<evidence type="ECO:0000313" key="6">
    <source>
        <dbReference type="Proteomes" id="UP000001861"/>
    </source>
</evidence>
<dbReference type="PANTHER" id="PTHR43618">
    <property type="entry name" value="7-ALPHA-HYDROXYSTEROID DEHYDROGENASE"/>
    <property type="match status" value="1"/>
</dbReference>
<dbReference type="CDD" id="cd05233">
    <property type="entry name" value="SDR_c"/>
    <property type="match status" value="1"/>
</dbReference>
<dbReference type="InterPro" id="IPR020904">
    <property type="entry name" value="Sc_DH/Rdtase_CS"/>
</dbReference>
<dbReference type="eggNOG" id="KOG0725">
    <property type="taxonomic scope" value="Eukaryota"/>
</dbReference>
<accession>A8NRT9</accession>
<dbReference type="PROSITE" id="PS00061">
    <property type="entry name" value="ADH_SHORT"/>
    <property type="match status" value="1"/>
</dbReference>